<protein>
    <submittedName>
        <fullName evidence="1">Uncharacterized protein</fullName>
    </submittedName>
</protein>
<sequence length="85" mass="9438">MNTRQPSTDSQFEAFRAGIVPGKFVRIEYMTDLSEFIKTDALVKKVNSDTIELGTGDTVPIDRIVRIAGVISPKFPGYESYSCDC</sequence>
<keyword evidence="2" id="KW-1185">Reference proteome</keyword>
<proteinExistence type="predicted"/>
<reference evidence="1 2" key="1">
    <citation type="submission" date="2019-10" db="EMBL/GenBank/DDBJ databases">
        <title>Rudanella paleaurantiibacter sp. nov., isolated from sludge.</title>
        <authorList>
            <person name="Xu S.Q."/>
        </authorList>
    </citation>
    <scope>NUCLEOTIDE SEQUENCE [LARGE SCALE GENOMIC DNA]</scope>
    <source>
        <strain evidence="1 2">HX-22-17</strain>
    </source>
</reference>
<organism evidence="1 2">
    <name type="scientific">Rudanella paleaurantiibacter</name>
    <dbReference type="NCBI Taxonomy" id="2614655"/>
    <lineage>
        <taxon>Bacteria</taxon>
        <taxon>Pseudomonadati</taxon>
        <taxon>Bacteroidota</taxon>
        <taxon>Cytophagia</taxon>
        <taxon>Cytophagales</taxon>
        <taxon>Cytophagaceae</taxon>
        <taxon>Rudanella</taxon>
    </lineage>
</organism>
<dbReference type="EMBL" id="WELI01000002">
    <property type="protein sequence ID" value="KAB7732020.1"/>
    <property type="molecule type" value="Genomic_DNA"/>
</dbReference>
<dbReference type="Proteomes" id="UP000488299">
    <property type="component" value="Unassembled WGS sequence"/>
</dbReference>
<gene>
    <name evidence="1" type="ORF">F5984_07325</name>
</gene>
<accession>A0A7J5U2U7</accession>
<name>A0A7J5U2U7_9BACT</name>
<comment type="caution">
    <text evidence="1">The sequence shown here is derived from an EMBL/GenBank/DDBJ whole genome shotgun (WGS) entry which is preliminary data.</text>
</comment>
<evidence type="ECO:0000313" key="1">
    <source>
        <dbReference type="EMBL" id="KAB7732020.1"/>
    </source>
</evidence>
<dbReference type="AlphaFoldDB" id="A0A7J5U2U7"/>
<evidence type="ECO:0000313" key="2">
    <source>
        <dbReference type="Proteomes" id="UP000488299"/>
    </source>
</evidence>
<dbReference type="RefSeq" id="WP_152123595.1">
    <property type="nucleotide sequence ID" value="NZ_WELI01000002.1"/>
</dbReference>